<comment type="caution">
    <text evidence="1">The sequence shown here is derived from an EMBL/GenBank/DDBJ whole genome shotgun (WGS) entry which is preliminary data.</text>
</comment>
<evidence type="ECO:0000313" key="1">
    <source>
        <dbReference type="EMBL" id="RNB58785.1"/>
    </source>
</evidence>
<accession>A0A3M8B7G9</accession>
<dbReference type="RefSeq" id="WP_007786962.1">
    <property type="nucleotide sequence ID" value="NZ_BJOD01000038.1"/>
</dbReference>
<dbReference type="EMBL" id="RHHN01000017">
    <property type="protein sequence ID" value="RNB58785.1"/>
    <property type="molecule type" value="Genomic_DNA"/>
</dbReference>
<dbReference type="GeneID" id="82811381"/>
<reference evidence="1 2" key="1">
    <citation type="submission" date="2018-10" db="EMBL/GenBank/DDBJ databases">
        <title>Phylogenomics of Brevibacillus.</title>
        <authorList>
            <person name="Dunlap C."/>
        </authorList>
    </citation>
    <scope>NUCLEOTIDE SEQUENCE [LARGE SCALE GENOMIC DNA]</scope>
    <source>
        <strain evidence="1 2">NRRL NRS 1219</strain>
    </source>
</reference>
<evidence type="ECO:0000313" key="2">
    <source>
        <dbReference type="Proteomes" id="UP000276178"/>
    </source>
</evidence>
<dbReference type="OrthoDB" id="2469589at2"/>
<gene>
    <name evidence="1" type="ORF">EB820_05240</name>
</gene>
<dbReference type="AlphaFoldDB" id="A0A3M8B7G9"/>
<name>A0A3M8B7G9_9BACL</name>
<protein>
    <submittedName>
        <fullName evidence="1">Uncharacterized protein</fullName>
    </submittedName>
</protein>
<sequence length="66" mass="7661">MNMISAKERERLQNQMKRDESKIVNIVLQNAQQVAGEIEKATHQGIYMVDGRYYGYEEIKEINGSL</sequence>
<dbReference type="Proteomes" id="UP000276178">
    <property type="component" value="Unassembled WGS sequence"/>
</dbReference>
<organism evidence="1 2">
    <name type="scientific">Brevibacillus agri</name>
    <dbReference type="NCBI Taxonomy" id="51101"/>
    <lineage>
        <taxon>Bacteria</taxon>
        <taxon>Bacillati</taxon>
        <taxon>Bacillota</taxon>
        <taxon>Bacilli</taxon>
        <taxon>Bacillales</taxon>
        <taxon>Paenibacillaceae</taxon>
        <taxon>Brevibacillus</taxon>
    </lineage>
</organism>
<proteinExistence type="predicted"/>